<name>A0ABW5P4K1_9DEIO</name>
<evidence type="ECO:0000313" key="4">
    <source>
        <dbReference type="EMBL" id="MFD2610058.1"/>
    </source>
</evidence>
<sequence>MTGLILDHIGIATPDLDVGSAPYLALGLTPEGEDELVAAQGVNVRVFRVGESVVELLAPARPDSAIARYLEKNRPGLHHTAYRVPDLDAEVSRLKAAGAPFLSDAPGPGLHGTRVIFLHPKWGQGTLIELVEHPRTHGPQAQRQGDAH</sequence>
<evidence type="ECO:0000256" key="2">
    <source>
        <dbReference type="ARBA" id="ARBA00022723"/>
    </source>
</evidence>
<dbReference type="Proteomes" id="UP001597475">
    <property type="component" value="Unassembled WGS sequence"/>
</dbReference>
<gene>
    <name evidence="4" type="ORF">ACFSR9_11515</name>
</gene>
<dbReference type="Gene3D" id="3.10.180.10">
    <property type="entry name" value="2,3-Dihydroxybiphenyl 1,2-Dioxygenase, domain 1"/>
    <property type="match status" value="1"/>
</dbReference>
<comment type="similarity">
    <text evidence="1">Belongs to the methylmalonyl-CoA epimerase family.</text>
</comment>
<dbReference type="InterPro" id="IPR037523">
    <property type="entry name" value="VOC_core"/>
</dbReference>
<proteinExistence type="inferred from homology"/>
<dbReference type="RefSeq" id="WP_386845924.1">
    <property type="nucleotide sequence ID" value="NZ_JBHUMK010000049.1"/>
</dbReference>
<keyword evidence="5" id="KW-1185">Reference proteome</keyword>
<keyword evidence="2" id="KW-0479">Metal-binding</keyword>
<dbReference type="PANTHER" id="PTHR43048:SF3">
    <property type="entry name" value="METHYLMALONYL-COA EPIMERASE, MITOCHONDRIAL"/>
    <property type="match status" value="1"/>
</dbReference>
<dbReference type="CDD" id="cd07249">
    <property type="entry name" value="MMCE"/>
    <property type="match status" value="1"/>
</dbReference>
<dbReference type="InterPro" id="IPR029068">
    <property type="entry name" value="Glyas_Bleomycin-R_OHBP_Dase"/>
</dbReference>
<reference evidence="5" key="1">
    <citation type="journal article" date="2019" name="Int. J. Syst. Evol. Microbiol.">
        <title>The Global Catalogue of Microorganisms (GCM) 10K type strain sequencing project: providing services to taxonomists for standard genome sequencing and annotation.</title>
        <authorList>
            <consortium name="The Broad Institute Genomics Platform"/>
            <consortium name="The Broad Institute Genome Sequencing Center for Infectious Disease"/>
            <person name="Wu L."/>
            <person name="Ma J."/>
        </authorList>
    </citation>
    <scope>NUCLEOTIDE SEQUENCE [LARGE SCALE GENOMIC DNA]</scope>
    <source>
        <strain evidence="5">KCTC 33842</strain>
    </source>
</reference>
<evidence type="ECO:0000259" key="3">
    <source>
        <dbReference type="PROSITE" id="PS51819"/>
    </source>
</evidence>
<feature type="domain" description="VOC" evidence="3">
    <location>
        <begin position="5"/>
        <end position="133"/>
    </location>
</feature>
<dbReference type="SUPFAM" id="SSF54593">
    <property type="entry name" value="Glyoxalase/Bleomycin resistance protein/Dihydroxybiphenyl dioxygenase"/>
    <property type="match status" value="1"/>
</dbReference>
<dbReference type="InterPro" id="IPR051785">
    <property type="entry name" value="MMCE/EMCE_epimerase"/>
</dbReference>
<comment type="caution">
    <text evidence="4">The sequence shown here is derived from an EMBL/GenBank/DDBJ whole genome shotgun (WGS) entry which is preliminary data.</text>
</comment>
<dbReference type="InterPro" id="IPR017515">
    <property type="entry name" value="MeMalonyl-CoA_epimerase"/>
</dbReference>
<evidence type="ECO:0000256" key="1">
    <source>
        <dbReference type="ARBA" id="ARBA00009308"/>
    </source>
</evidence>
<dbReference type="Pfam" id="PF13669">
    <property type="entry name" value="Glyoxalase_4"/>
    <property type="match status" value="1"/>
</dbReference>
<dbReference type="EMBL" id="JBHUMK010000049">
    <property type="protein sequence ID" value="MFD2610058.1"/>
    <property type="molecule type" value="Genomic_DNA"/>
</dbReference>
<organism evidence="4 5">
    <name type="scientific">Deinococcus taklimakanensis</name>
    <dbReference type="NCBI Taxonomy" id="536443"/>
    <lineage>
        <taxon>Bacteria</taxon>
        <taxon>Thermotogati</taxon>
        <taxon>Deinococcota</taxon>
        <taxon>Deinococci</taxon>
        <taxon>Deinococcales</taxon>
        <taxon>Deinococcaceae</taxon>
        <taxon>Deinococcus</taxon>
    </lineage>
</organism>
<accession>A0ABW5P4K1</accession>
<protein>
    <submittedName>
        <fullName evidence="4">VOC family protein</fullName>
    </submittedName>
</protein>
<evidence type="ECO:0000313" key="5">
    <source>
        <dbReference type="Proteomes" id="UP001597475"/>
    </source>
</evidence>
<dbReference type="PANTHER" id="PTHR43048">
    <property type="entry name" value="METHYLMALONYL-COA EPIMERASE"/>
    <property type="match status" value="1"/>
</dbReference>
<dbReference type="PROSITE" id="PS51819">
    <property type="entry name" value="VOC"/>
    <property type="match status" value="1"/>
</dbReference>